<keyword evidence="14" id="KW-1185">Reference proteome</keyword>
<dbReference type="GO" id="GO:0016020">
    <property type="term" value="C:membrane"/>
    <property type="evidence" value="ECO:0007669"/>
    <property type="project" value="UniProtKB-SubCell"/>
</dbReference>
<proteinExistence type="predicted"/>
<feature type="compositionally biased region" description="Polar residues" evidence="10">
    <location>
        <begin position="104"/>
        <end position="131"/>
    </location>
</feature>
<feature type="transmembrane region" description="Helical" evidence="11">
    <location>
        <begin position="186"/>
        <end position="208"/>
    </location>
</feature>
<evidence type="ECO:0000256" key="6">
    <source>
        <dbReference type="ARBA" id="ARBA00023030"/>
    </source>
</evidence>
<comment type="subcellular location">
    <subcellularLocation>
        <location evidence="1">Membrane</location>
        <topology evidence="1">Single-pass membrane protein</topology>
    </subcellularLocation>
</comment>
<dbReference type="GO" id="GO:0005615">
    <property type="term" value="C:extracellular space"/>
    <property type="evidence" value="ECO:0007669"/>
    <property type="project" value="TreeGrafter"/>
</dbReference>
<dbReference type="Proteomes" id="UP000261620">
    <property type="component" value="Unplaced"/>
</dbReference>
<evidence type="ECO:0000313" key="13">
    <source>
        <dbReference type="Ensembl" id="ENSMMOP00000013441.1"/>
    </source>
</evidence>
<accession>A0A3Q3W9R7</accession>
<dbReference type="GO" id="GO:0005154">
    <property type="term" value="F:epidermal growth factor receptor binding"/>
    <property type="evidence" value="ECO:0007669"/>
    <property type="project" value="TreeGrafter"/>
</dbReference>
<evidence type="ECO:0000256" key="7">
    <source>
        <dbReference type="ARBA" id="ARBA00023136"/>
    </source>
</evidence>
<dbReference type="AlphaFoldDB" id="A0A3Q3W9R7"/>
<dbReference type="GO" id="GO:0007173">
    <property type="term" value="P:epidermal growth factor receptor signaling pathway"/>
    <property type="evidence" value="ECO:0007669"/>
    <property type="project" value="TreeGrafter"/>
</dbReference>
<evidence type="ECO:0000256" key="9">
    <source>
        <dbReference type="PROSITE-ProRule" id="PRU00076"/>
    </source>
</evidence>
<dbReference type="PROSITE" id="PS01186">
    <property type="entry name" value="EGF_2"/>
    <property type="match status" value="1"/>
</dbReference>
<feature type="compositionally biased region" description="Basic residues" evidence="10">
    <location>
        <begin position="87"/>
        <end position="103"/>
    </location>
</feature>
<dbReference type="SUPFAM" id="SSF57196">
    <property type="entry name" value="EGF/Laminin"/>
    <property type="match status" value="1"/>
</dbReference>
<dbReference type="OMA" id="VCMKGYD"/>
<dbReference type="PANTHER" id="PTHR10740">
    <property type="entry name" value="TRANSFORMING GROWTH FACTOR ALPHA"/>
    <property type="match status" value="1"/>
</dbReference>
<evidence type="ECO:0000256" key="1">
    <source>
        <dbReference type="ARBA" id="ARBA00004167"/>
    </source>
</evidence>
<evidence type="ECO:0000256" key="2">
    <source>
        <dbReference type="ARBA" id="ARBA00022536"/>
    </source>
</evidence>
<evidence type="ECO:0000256" key="5">
    <source>
        <dbReference type="ARBA" id="ARBA00022989"/>
    </source>
</evidence>
<protein>
    <recommendedName>
        <fullName evidence="12">EGF-like domain-containing protein</fullName>
    </recommendedName>
</protein>
<keyword evidence="7 11" id="KW-0472">Membrane</keyword>
<dbReference type="GO" id="GO:0045840">
    <property type="term" value="P:positive regulation of mitotic nuclear division"/>
    <property type="evidence" value="ECO:0007669"/>
    <property type="project" value="TreeGrafter"/>
</dbReference>
<keyword evidence="6" id="KW-0339">Growth factor</keyword>
<dbReference type="Gene3D" id="2.10.25.10">
    <property type="entry name" value="Laminin"/>
    <property type="match status" value="1"/>
</dbReference>
<feature type="disulfide bond" evidence="9">
    <location>
        <begin position="157"/>
        <end position="166"/>
    </location>
</feature>
<dbReference type="PANTHER" id="PTHR10740:SF16">
    <property type="entry name" value="AMPHIREGULIN"/>
    <property type="match status" value="1"/>
</dbReference>
<evidence type="ECO:0000256" key="4">
    <source>
        <dbReference type="ARBA" id="ARBA00022729"/>
    </source>
</evidence>
<feature type="transmembrane region" description="Helical" evidence="11">
    <location>
        <begin position="7"/>
        <end position="32"/>
    </location>
</feature>
<dbReference type="GO" id="GO:0008083">
    <property type="term" value="F:growth factor activity"/>
    <property type="evidence" value="ECO:0007669"/>
    <property type="project" value="UniProtKB-KW"/>
</dbReference>
<keyword evidence="5 11" id="KW-1133">Transmembrane helix</keyword>
<dbReference type="PROSITE" id="PS50026">
    <property type="entry name" value="EGF_3"/>
    <property type="match status" value="1"/>
</dbReference>
<keyword evidence="2 9" id="KW-0245">EGF-like domain</keyword>
<reference evidence="13" key="2">
    <citation type="submission" date="2025-09" db="UniProtKB">
        <authorList>
            <consortium name="Ensembl"/>
        </authorList>
    </citation>
    <scope>IDENTIFICATION</scope>
</reference>
<organism evidence="13 14">
    <name type="scientific">Mola mola</name>
    <name type="common">Ocean sunfish</name>
    <name type="synonym">Tetraodon mola</name>
    <dbReference type="NCBI Taxonomy" id="94237"/>
    <lineage>
        <taxon>Eukaryota</taxon>
        <taxon>Metazoa</taxon>
        <taxon>Chordata</taxon>
        <taxon>Craniata</taxon>
        <taxon>Vertebrata</taxon>
        <taxon>Euteleostomi</taxon>
        <taxon>Actinopterygii</taxon>
        <taxon>Neopterygii</taxon>
        <taxon>Teleostei</taxon>
        <taxon>Neoteleostei</taxon>
        <taxon>Acanthomorphata</taxon>
        <taxon>Eupercaria</taxon>
        <taxon>Tetraodontiformes</taxon>
        <taxon>Molidae</taxon>
        <taxon>Mola</taxon>
    </lineage>
</organism>
<feature type="region of interest" description="Disordered" evidence="10">
    <location>
        <begin position="65"/>
        <end position="131"/>
    </location>
</feature>
<dbReference type="FunFam" id="2.10.25.10:FF:000158">
    <property type="entry name" value="proheparin-binding EGF-like growth factor"/>
    <property type="match status" value="1"/>
</dbReference>
<evidence type="ECO:0000256" key="8">
    <source>
        <dbReference type="ARBA" id="ARBA00023157"/>
    </source>
</evidence>
<sequence>MLATPQFLIALVVYICHFSFSPCLTVVCGALGTQGSETTLSSDLRGVTGGPAGQGLQTLARGNDELETDEEHSGREIFSLPEPHPNGGKKRKGKGKKKNKHRSNSTTPSNPQHTRFTTGHTATLSTTEDPCTSSHLGYCIHGKCKFIEGLQEPVCICLKGYDGERCGIQSLGTVKTQSDHSSNTELVQTILVIIAVVLSVISCTAILLMTCAHYRSHKNFLASYLGTGAEQEKLQKPAGDVVV</sequence>
<evidence type="ECO:0000256" key="11">
    <source>
        <dbReference type="SAM" id="Phobius"/>
    </source>
</evidence>
<comment type="caution">
    <text evidence="9">Lacks conserved residue(s) required for the propagation of feature annotation.</text>
</comment>
<dbReference type="STRING" id="94237.ENSMMOP00000013441"/>
<reference evidence="13" key="1">
    <citation type="submission" date="2025-08" db="UniProtKB">
        <authorList>
            <consortium name="Ensembl"/>
        </authorList>
    </citation>
    <scope>IDENTIFICATION</scope>
</reference>
<evidence type="ECO:0000259" key="12">
    <source>
        <dbReference type="PROSITE" id="PS50026"/>
    </source>
</evidence>
<dbReference type="PROSITE" id="PS00022">
    <property type="entry name" value="EGF_1"/>
    <property type="match status" value="1"/>
</dbReference>
<dbReference type="Ensembl" id="ENSMMOT00000013663.1">
    <property type="protein sequence ID" value="ENSMMOP00000013441.1"/>
    <property type="gene ID" value="ENSMMOG00000010320.1"/>
</dbReference>
<feature type="domain" description="EGF-like" evidence="12">
    <location>
        <begin position="127"/>
        <end position="167"/>
    </location>
</feature>
<dbReference type="GO" id="GO:0008284">
    <property type="term" value="P:positive regulation of cell population proliferation"/>
    <property type="evidence" value="ECO:0007669"/>
    <property type="project" value="TreeGrafter"/>
</dbReference>
<name>A0A3Q3W9R7_MOLML</name>
<dbReference type="InterPro" id="IPR000742">
    <property type="entry name" value="EGF"/>
</dbReference>
<keyword evidence="4" id="KW-0732">Signal</keyword>
<evidence type="ECO:0000256" key="10">
    <source>
        <dbReference type="SAM" id="MobiDB-lite"/>
    </source>
</evidence>
<evidence type="ECO:0000313" key="14">
    <source>
        <dbReference type="Proteomes" id="UP000261620"/>
    </source>
</evidence>
<keyword evidence="8 9" id="KW-1015">Disulfide bond</keyword>
<keyword evidence="3 11" id="KW-0812">Transmembrane</keyword>
<evidence type="ECO:0000256" key="3">
    <source>
        <dbReference type="ARBA" id="ARBA00022692"/>
    </source>
</evidence>